<dbReference type="AlphaFoldDB" id="A0A068SF18"/>
<reference evidence="2" key="1">
    <citation type="submission" date="2013-08" db="EMBL/GenBank/DDBJ databases">
        <title>Gene expansion shapes genome architecture in the human pathogen Lichtheimia corymbifera: an evolutionary genomics analysis in the ancient terrestrial Mucorales (Mucoromycotina).</title>
        <authorList>
            <person name="Schwartze V.U."/>
            <person name="Winter S."/>
            <person name="Shelest E."/>
            <person name="Marcet-Houben M."/>
            <person name="Horn F."/>
            <person name="Wehner S."/>
            <person name="Hoffmann K."/>
            <person name="Riege K."/>
            <person name="Sammeth M."/>
            <person name="Nowrousian M."/>
            <person name="Valiante V."/>
            <person name="Linde J."/>
            <person name="Jacobsen I.D."/>
            <person name="Marz M."/>
            <person name="Brakhage A.A."/>
            <person name="Gabaldon T."/>
            <person name="Bocker S."/>
            <person name="Voigt K."/>
        </authorList>
    </citation>
    <scope>NUCLEOTIDE SEQUENCE [LARGE SCALE GENOMIC DNA]</scope>
    <source>
        <strain evidence="2">FSU 9682</strain>
    </source>
</reference>
<dbReference type="Proteomes" id="UP000027586">
    <property type="component" value="Unassembled WGS sequence"/>
</dbReference>
<protein>
    <submittedName>
        <fullName evidence="2">Uncharacterized protein</fullName>
    </submittedName>
</protein>
<evidence type="ECO:0000256" key="1">
    <source>
        <dbReference type="SAM" id="SignalP"/>
    </source>
</evidence>
<gene>
    <name evidence="2" type="ORF">LCOR_11660.1</name>
</gene>
<dbReference type="EMBL" id="CBTN010000113">
    <property type="protein sequence ID" value="CDH60884.1"/>
    <property type="molecule type" value="Genomic_DNA"/>
</dbReference>
<feature type="signal peptide" evidence="1">
    <location>
        <begin position="1"/>
        <end position="22"/>
    </location>
</feature>
<evidence type="ECO:0000313" key="3">
    <source>
        <dbReference type="Proteomes" id="UP000027586"/>
    </source>
</evidence>
<sequence>MRHQLLKMTVIAVSLVFRQAAAVDRQYCKEFDNRSVECEQAGCKMAPFTKVGVIKSKYWPKIPASKTRSLMTFTHLK</sequence>
<keyword evidence="3" id="KW-1185">Reference proteome</keyword>
<evidence type="ECO:0000313" key="2">
    <source>
        <dbReference type="EMBL" id="CDH60884.1"/>
    </source>
</evidence>
<accession>A0A068SF18</accession>
<feature type="chain" id="PRO_5001653147" evidence="1">
    <location>
        <begin position="23"/>
        <end position="77"/>
    </location>
</feature>
<name>A0A068SF18_9FUNG</name>
<keyword evidence="1" id="KW-0732">Signal</keyword>
<organism evidence="2 3">
    <name type="scientific">Lichtheimia corymbifera JMRC:FSU:9682</name>
    <dbReference type="NCBI Taxonomy" id="1263082"/>
    <lineage>
        <taxon>Eukaryota</taxon>
        <taxon>Fungi</taxon>
        <taxon>Fungi incertae sedis</taxon>
        <taxon>Mucoromycota</taxon>
        <taxon>Mucoromycotina</taxon>
        <taxon>Mucoromycetes</taxon>
        <taxon>Mucorales</taxon>
        <taxon>Lichtheimiaceae</taxon>
        <taxon>Lichtheimia</taxon>
    </lineage>
</organism>
<comment type="caution">
    <text evidence="2">The sequence shown here is derived from an EMBL/GenBank/DDBJ whole genome shotgun (WGS) entry which is preliminary data.</text>
</comment>
<proteinExistence type="predicted"/>
<dbReference type="VEuPathDB" id="FungiDB:LCOR_11660.1"/>